<proteinExistence type="predicted"/>
<feature type="region of interest" description="Disordered" evidence="1">
    <location>
        <begin position="465"/>
        <end position="499"/>
    </location>
</feature>
<evidence type="ECO:0008006" key="3">
    <source>
        <dbReference type="Google" id="ProtNLM"/>
    </source>
</evidence>
<feature type="region of interest" description="Disordered" evidence="1">
    <location>
        <begin position="306"/>
        <end position="325"/>
    </location>
</feature>
<gene>
    <name evidence="2" type="ORF">Cvel_12001</name>
</gene>
<feature type="region of interest" description="Disordered" evidence="1">
    <location>
        <begin position="1"/>
        <end position="276"/>
    </location>
</feature>
<dbReference type="VEuPathDB" id="CryptoDB:Cvel_12001"/>
<organism evidence="2">
    <name type="scientific">Chromera velia CCMP2878</name>
    <dbReference type="NCBI Taxonomy" id="1169474"/>
    <lineage>
        <taxon>Eukaryota</taxon>
        <taxon>Sar</taxon>
        <taxon>Alveolata</taxon>
        <taxon>Colpodellida</taxon>
        <taxon>Chromeraceae</taxon>
        <taxon>Chromera</taxon>
    </lineage>
</organism>
<reference evidence="2" key="1">
    <citation type="submission" date="2014-11" db="EMBL/GenBank/DDBJ databases">
        <authorList>
            <person name="Otto D Thomas"/>
            <person name="Naeem Raeece"/>
        </authorList>
    </citation>
    <scope>NUCLEOTIDE SEQUENCE</scope>
</reference>
<evidence type="ECO:0000256" key="1">
    <source>
        <dbReference type="SAM" id="MobiDB-lite"/>
    </source>
</evidence>
<feature type="compositionally biased region" description="Basic and acidic residues" evidence="1">
    <location>
        <begin position="482"/>
        <end position="499"/>
    </location>
</feature>
<dbReference type="AlphaFoldDB" id="A0A0G4I8Q2"/>
<dbReference type="EMBL" id="CDMZ01005700">
    <property type="protein sequence ID" value="CEM53494.1"/>
    <property type="molecule type" value="Genomic_DNA"/>
</dbReference>
<sequence>MGETAQHGTPPPTPDPASNQDGTDNMEGMEGRSAVGHTGCTNMGGDGRPWTTQGGDGGQGGGLGTRRSRDPQALERNATSKAGPKEAPGEEEGVAGKGRKRKIEEGEPQGGRGERKSQPLTGHKEALGTRVQVEEETGYKGVLRGVRQQEETGAASLPKGKNEGTRPKAAEGEGGQGERREQEREESSSEGEKNDTGPRRASREERRQGVERVPARECGEEGQSEEEGLYAMQGGSDREQNPEAAERNSERSYGCSVSEISEPFEDGGPGVEEGGRERLDFEGTGGGRTLIVSNVCLGARWPGRMRPTGDLEEGEGGEGASGPVGGWGGAVAISASTGSTEAGGYRGSIGDSGGGWLRLKRHSKDGRRVDENGEELLNLCEGEQMVLLPGLHLQREAEKGLPFKAPTGLRQPDPTYRENTYFRAEGGISTIDYIALDVGLLPRLGSFTIRRDRQIGIDHTILTVGLTPDSRGGNNRLGGGPGRDHRGREMRGGDRGPGR</sequence>
<feature type="compositionally biased region" description="Basic and acidic residues" evidence="1">
    <location>
        <begin position="160"/>
        <end position="219"/>
    </location>
</feature>
<feature type="compositionally biased region" description="Gly residues" evidence="1">
    <location>
        <begin position="54"/>
        <end position="64"/>
    </location>
</feature>
<accession>A0A0G4I8Q2</accession>
<evidence type="ECO:0000313" key="2">
    <source>
        <dbReference type="EMBL" id="CEM53494.1"/>
    </source>
</evidence>
<feature type="compositionally biased region" description="Basic and acidic residues" evidence="1">
    <location>
        <begin position="112"/>
        <end position="127"/>
    </location>
</feature>
<protein>
    <recommendedName>
        <fullName evidence="3">Endonuclease/exonuclease/phosphatase domain-containing protein</fullName>
    </recommendedName>
</protein>
<name>A0A0G4I8Q2_9ALVE</name>
<feature type="compositionally biased region" description="Basic and acidic residues" evidence="1">
    <location>
        <begin position="236"/>
        <end position="250"/>
    </location>
</feature>